<evidence type="ECO:0000313" key="2">
    <source>
        <dbReference type="Proteomes" id="UP000796880"/>
    </source>
</evidence>
<dbReference type="AlphaFoldDB" id="A0A8K0GWT0"/>
<name>A0A8K0GWT0_9ROSA</name>
<evidence type="ECO:0000313" key="1">
    <source>
        <dbReference type="EMBL" id="KAF3441534.1"/>
    </source>
</evidence>
<keyword evidence="2" id="KW-1185">Reference proteome</keyword>
<organism evidence="1 2">
    <name type="scientific">Rhamnella rubrinervis</name>
    <dbReference type="NCBI Taxonomy" id="2594499"/>
    <lineage>
        <taxon>Eukaryota</taxon>
        <taxon>Viridiplantae</taxon>
        <taxon>Streptophyta</taxon>
        <taxon>Embryophyta</taxon>
        <taxon>Tracheophyta</taxon>
        <taxon>Spermatophyta</taxon>
        <taxon>Magnoliopsida</taxon>
        <taxon>eudicotyledons</taxon>
        <taxon>Gunneridae</taxon>
        <taxon>Pentapetalae</taxon>
        <taxon>rosids</taxon>
        <taxon>fabids</taxon>
        <taxon>Rosales</taxon>
        <taxon>Rhamnaceae</taxon>
        <taxon>rhamnoid group</taxon>
        <taxon>Rhamneae</taxon>
        <taxon>Rhamnella</taxon>
    </lineage>
</organism>
<reference evidence="1" key="1">
    <citation type="submission" date="2020-03" db="EMBL/GenBank/DDBJ databases">
        <title>A high-quality chromosome-level genome assembly of a woody plant with both climbing and erect habits, Rhamnella rubrinervis.</title>
        <authorList>
            <person name="Lu Z."/>
            <person name="Yang Y."/>
            <person name="Zhu X."/>
            <person name="Sun Y."/>
        </authorList>
    </citation>
    <scope>NUCLEOTIDE SEQUENCE</scope>
    <source>
        <strain evidence="1">BYM</strain>
        <tissue evidence="1">Leaf</tissue>
    </source>
</reference>
<proteinExistence type="predicted"/>
<gene>
    <name evidence="1" type="ORF">FNV43_RR15448</name>
</gene>
<dbReference type="EMBL" id="VOIH02000007">
    <property type="protein sequence ID" value="KAF3441534.1"/>
    <property type="molecule type" value="Genomic_DNA"/>
</dbReference>
<comment type="caution">
    <text evidence="1">The sequence shown here is derived from an EMBL/GenBank/DDBJ whole genome shotgun (WGS) entry which is preliminary data.</text>
</comment>
<accession>A0A8K0GWT0</accession>
<dbReference type="Proteomes" id="UP000796880">
    <property type="component" value="Unassembled WGS sequence"/>
</dbReference>
<sequence length="176" mass="20349">MCQSPDKKVFGNVALKMYIRKAFDSVGLSGNFSLVSHQILLVDRSILTSKKDFILINGVRSSLPISSQELLFPTHLLYARRAHVLREDLSNLTGVFDASLLQLFRVVVNSTNPHLFWFRVSPPYKILADFSRWVALYLSRFPFKGSPTQLFFHHDRILERLAWKGRSLRWRSVVLD</sequence>
<protein>
    <submittedName>
        <fullName evidence="1">Uncharacterized protein</fullName>
    </submittedName>
</protein>